<dbReference type="EMBL" id="JAVRRL010000132">
    <property type="protein sequence ID" value="KAK5107232.1"/>
    <property type="molecule type" value="Genomic_DNA"/>
</dbReference>
<dbReference type="Proteomes" id="UP001310890">
    <property type="component" value="Unassembled WGS sequence"/>
</dbReference>
<sequence>MQHNDNIFAVIVPHSSRAITALGLTHNQRFYRQGPAETLLDTASRHTTPGLVDDDQDDYDRLSCLILTFAEAPRGLWRFGSDPRLSDVLLDSSQQRSISRRHFSLVVTDELRVELHATGSQGLAVGYGGRGEDEVRKRSIWTLAEEPGQKPTFLDIKIHVPQKD</sequence>
<accession>A0AAN7T8C8</accession>
<organism evidence="2 3">
    <name type="scientific">Meristemomyces frigidus</name>
    <dbReference type="NCBI Taxonomy" id="1508187"/>
    <lineage>
        <taxon>Eukaryota</taxon>
        <taxon>Fungi</taxon>
        <taxon>Dikarya</taxon>
        <taxon>Ascomycota</taxon>
        <taxon>Pezizomycotina</taxon>
        <taxon>Dothideomycetes</taxon>
        <taxon>Dothideomycetidae</taxon>
        <taxon>Mycosphaerellales</taxon>
        <taxon>Teratosphaeriaceae</taxon>
        <taxon>Meristemomyces</taxon>
    </lineage>
</organism>
<proteinExistence type="predicted"/>
<protein>
    <recommendedName>
        <fullName evidence="1">FHA domain-containing protein</fullName>
    </recommendedName>
</protein>
<dbReference type="PROSITE" id="PS50006">
    <property type="entry name" value="FHA_DOMAIN"/>
    <property type="match status" value="1"/>
</dbReference>
<dbReference type="AlphaFoldDB" id="A0AAN7T8C8"/>
<evidence type="ECO:0000259" key="1">
    <source>
        <dbReference type="PROSITE" id="PS50006"/>
    </source>
</evidence>
<dbReference type="InterPro" id="IPR000253">
    <property type="entry name" value="FHA_dom"/>
</dbReference>
<evidence type="ECO:0000313" key="3">
    <source>
        <dbReference type="Proteomes" id="UP001310890"/>
    </source>
</evidence>
<reference evidence="2" key="1">
    <citation type="submission" date="2023-08" db="EMBL/GenBank/DDBJ databases">
        <title>Black Yeasts Isolated from many extreme environments.</title>
        <authorList>
            <person name="Coleine C."/>
            <person name="Stajich J.E."/>
            <person name="Selbmann L."/>
        </authorList>
    </citation>
    <scope>NUCLEOTIDE SEQUENCE</scope>
    <source>
        <strain evidence="2">CCFEE 5401</strain>
    </source>
</reference>
<gene>
    <name evidence="2" type="ORF">LTR62_001612</name>
</gene>
<comment type="caution">
    <text evidence="2">The sequence shown here is derived from an EMBL/GenBank/DDBJ whole genome shotgun (WGS) entry which is preliminary data.</text>
</comment>
<feature type="domain" description="FHA" evidence="1">
    <location>
        <begin position="77"/>
        <end position="125"/>
    </location>
</feature>
<name>A0AAN7T8C8_9PEZI</name>
<evidence type="ECO:0000313" key="2">
    <source>
        <dbReference type="EMBL" id="KAK5107232.1"/>
    </source>
</evidence>